<dbReference type="EMBL" id="JAIVGD010000019">
    <property type="protein sequence ID" value="KAH0748451.1"/>
    <property type="molecule type" value="Genomic_DNA"/>
</dbReference>
<gene>
    <name evidence="2" type="ORF">KY290_027683</name>
</gene>
<feature type="region of interest" description="Disordered" evidence="1">
    <location>
        <begin position="214"/>
        <end position="268"/>
    </location>
</feature>
<evidence type="ECO:0000313" key="3">
    <source>
        <dbReference type="Proteomes" id="UP000826656"/>
    </source>
</evidence>
<protein>
    <recommendedName>
        <fullName evidence="4">DUF4283 domain-containing protein</fullName>
    </recommendedName>
</protein>
<evidence type="ECO:0008006" key="4">
    <source>
        <dbReference type="Google" id="ProtNLM"/>
    </source>
</evidence>
<proteinExistence type="predicted"/>
<feature type="region of interest" description="Disordered" evidence="1">
    <location>
        <begin position="1"/>
        <end position="35"/>
    </location>
</feature>
<keyword evidence="3" id="KW-1185">Reference proteome</keyword>
<dbReference type="PANTHER" id="PTHR33233">
    <property type="entry name" value="ENDONUCLEASE/EXONUCLEASE/PHOSPHATASE"/>
    <property type="match status" value="1"/>
</dbReference>
<organism evidence="2 3">
    <name type="scientific">Solanum tuberosum</name>
    <name type="common">Potato</name>
    <dbReference type="NCBI Taxonomy" id="4113"/>
    <lineage>
        <taxon>Eukaryota</taxon>
        <taxon>Viridiplantae</taxon>
        <taxon>Streptophyta</taxon>
        <taxon>Embryophyta</taxon>
        <taxon>Tracheophyta</taxon>
        <taxon>Spermatophyta</taxon>
        <taxon>Magnoliopsida</taxon>
        <taxon>eudicotyledons</taxon>
        <taxon>Gunneridae</taxon>
        <taxon>Pentapetalae</taxon>
        <taxon>asterids</taxon>
        <taxon>lamiids</taxon>
        <taxon>Solanales</taxon>
        <taxon>Solanaceae</taxon>
        <taxon>Solanoideae</taxon>
        <taxon>Solaneae</taxon>
        <taxon>Solanum</taxon>
    </lineage>
</organism>
<name>A0ABQ7UFQ5_SOLTU</name>
<dbReference type="Proteomes" id="UP000826656">
    <property type="component" value="Unassembled WGS sequence"/>
</dbReference>
<accession>A0ABQ7UFQ5</accession>
<dbReference type="PANTHER" id="PTHR33233:SF17">
    <property type="entry name" value="DUF4283 DOMAIN-CONTAINING PROTEIN"/>
    <property type="match status" value="1"/>
</dbReference>
<evidence type="ECO:0000256" key="1">
    <source>
        <dbReference type="SAM" id="MobiDB-lite"/>
    </source>
</evidence>
<feature type="compositionally biased region" description="Basic and acidic residues" evidence="1">
    <location>
        <begin position="214"/>
        <end position="229"/>
    </location>
</feature>
<reference evidence="2 3" key="1">
    <citation type="journal article" date="2021" name="bioRxiv">
        <title>Chromosome-scale and haplotype-resolved genome assembly of a tetraploid potato cultivar.</title>
        <authorList>
            <person name="Sun H."/>
            <person name="Jiao W.-B."/>
            <person name="Krause K."/>
            <person name="Campoy J.A."/>
            <person name="Goel M."/>
            <person name="Folz-Donahue K."/>
            <person name="Kukat C."/>
            <person name="Huettel B."/>
            <person name="Schneeberger K."/>
        </authorList>
    </citation>
    <scope>NUCLEOTIDE SEQUENCE [LARGE SCALE GENOMIC DNA]</scope>
    <source>
        <strain evidence="2">SolTubOtavaFocal</strain>
        <tissue evidence="2">Leaves</tissue>
    </source>
</reference>
<comment type="caution">
    <text evidence="2">The sequence shown here is derived from an EMBL/GenBank/DDBJ whole genome shotgun (WGS) entry which is preliminary data.</text>
</comment>
<sequence>MPQMGRGRPQRANQRYHEEEIHHRIASRSATGQLTKSETIEENLLGSNGTLTQGKSTSKTQKRLEFSGEEVKKPWVDVFATNRLATRAQDDEKWAPSIVVYVVGTTPTIGAMERFIMGQERDKVLCSGPHHLLRRPVIMKPWVPEFNFKEEILITIPVWIKLPNLPLNCWNSIVLSKIGSSLGKPLYADECTTQVSRISFARILVEVDVTRPLPKVEENQQEQTTKDNDGTTQGQGELQTVRHRTSSRRDYRNIQGERGGQGPTAGVMTYEEGKMIGEGSGEMKRPSIQLSIHDSNMECEGL</sequence>
<evidence type="ECO:0000313" key="2">
    <source>
        <dbReference type="EMBL" id="KAH0748451.1"/>
    </source>
</evidence>